<evidence type="ECO:0008006" key="3">
    <source>
        <dbReference type="Google" id="ProtNLM"/>
    </source>
</evidence>
<dbReference type="EMBL" id="LSMT01000262">
    <property type="protein sequence ID" value="PFX21803.1"/>
    <property type="molecule type" value="Genomic_DNA"/>
</dbReference>
<evidence type="ECO:0000313" key="2">
    <source>
        <dbReference type="Proteomes" id="UP000225706"/>
    </source>
</evidence>
<reference evidence="2" key="1">
    <citation type="journal article" date="2017" name="bioRxiv">
        <title>Comparative analysis of the genomes of Stylophora pistillata and Acropora digitifera provides evidence for extensive differences between species of corals.</title>
        <authorList>
            <person name="Voolstra C.R."/>
            <person name="Li Y."/>
            <person name="Liew Y.J."/>
            <person name="Baumgarten S."/>
            <person name="Zoccola D."/>
            <person name="Flot J.-F."/>
            <person name="Tambutte S."/>
            <person name="Allemand D."/>
            <person name="Aranda M."/>
        </authorList>
    </citation>
    <scope>NUCLEOTIDE SEQUENCE [LARGE SCALE GENOMIC DNA]</scope>
</reference>
<sequence length="176" mass="19349">MFICMCVCMYPVPSVNYVKGRSAISVTRIRARGLNISTSSVVPSSCQKTSTVPNKAELKKTTDLLLDAFAAPWKDREPTALSVNEIANDLDDRPPPVPNVVQVNAMLKHVNLRKATGVDGVPAWLLKRFHEVLAPVVHDTICASIVQSKYPTTYKHTLVSPLPKVDNATDINNDLR</sequence>
<protein>
    <recommendedName>
        <fullName evidence="3">RNA-directed DNA polymerase from mobile element jockey</fullName>
    </recommendedName>
</protein>
<dbReference type="Proteomes" id="UP000225706">
    <property type="component" value="Unassembled WGS sequence"/>
</dbReference>
<dbReference type="OrthoDB" id="5959732at2759"/>
<comment type="caution">
    <text evidence="1">The sequence shown here is derived from an EMBL/GenBank/DDBJ whole genome shotgun (WGS) entry which is preliminary data.</text>
</comment>
<evidence type="ECO:0000313" key="1">
    <source>
        <dbReference type="EMBL" id="PFX21803.1"/>
    </source>
</evidence>
<organism evidence="1 2">
    <name type="scientific">Stylophora pistillata</name>
    <name type="common">Smooth cauliflower coral</name>
    <dbReference type="NCBI Taxonomy" id="50429"/>
    <lineage>
        <taxon>Eukaryota</taxon>
        <taxon>Metazoa</taxon>
        <taxon>Cnidaria</taxon>
        <taxon>Anthozoa</taxon>
        <taxon>Hexacorallia</taxon>
        <taxon>Scleractinia</taxon>
        <taxon>Astrocoeniina</taxon>
        <taxon>Pocilloporidae</taxon>
        <taxon>Stylophora</taxon>
    </lineage>
</organism>
<name>A0A2B4RYE2_STYPI</name>
<keyword evidence="2" id="KW-1185">Reference proteome</keyword>
<accession>A0A2B4RYE2</accession>
<gene>
    <name evidence="1" type="ORF">AWC38_SpisGene13711</name>
</gene>
<dbReference type="AlphaFoldDB" id="A0A2B4RYE2"/>
<proteinExistence type="predicted"/>